<proteinExistence type="predicted"/>
<accession>A0ACB0J712</accession>
<dbReference type="Proteomes" id="UP001177021">
    <property type="component" value="Unassembled WGS sequence"/>
</dbReference>
<reference evidence="1" key="1">
    <citation type="submission" date="2023-10" db="EMBL/GenBank/DDBJ databases">
        <authorList>
            <person name="Rodriguez Cubillos JULIANA M."/>
            <person name="De Vega J."/>
        </authorList>
    </citation>
    <scope>NUCLEOTIDE SEQUENCE</scope>
</reference>
<evidence type="ECO:0000313" key="1">
    <source>
        <dbReference type="EMBL" id="CAJ2640339.1"/>
    </source>
</evidence>
<protein>
    <submittedName>
        <fullName evidence="1">Uncharacterized protein</fullName>
    </submittedName>
</protein>
<name>A0ACB0J712_TRIPR</name>
<comment type="caution">
    <text evidence="1">The sequence shown here is derived from an EMBL/GenBank/DDBJ whole genome shotgun (WGS) entry which is preliminary data.</text>
</comment>
<organism evidence="1 2">
    <name type="scientific">Trifolium pratense</name>
    <name type="common">Red clover</name>
    <dbReference type="NCBI Taxonomy" id="57577"/>
    <lineage>
        <taxon>Eukaryota</taxon>
        <taxon>Viridiplantae</taxon>
        <taxon>Streptophyta</taxon>
        <taxon>Embryophyta</taxon>
        <taxon>Tracheophyta</taxon>
        <taxon>Spermatophyta</taxon>
        <taxon>Magnoliopsida</taxon>
        <taxon>eudicotyledons</taxon>
        <taxon>Gunneridae</taxon>
        <taxon>Pentapetalae</taxon>
        <taxon>rosids</taxon>
        <taxon>fabids</taxon>
        <taxon>Fabales</taxon>
        <taxon>Fabaceae</taxon>
        <taxon>Papilionoideae</taxon>
        <taxon>50 kb inversion clade</taxon>
        <taxon>NPAAA clade</taxon>
        <taxon>Hologalegina</taxon>
        <taxon>IRL clade</taxon>
        <taxon>Trifolieae</taxon>
        <taxon>Trifolium</taxon>
    </lineage>
</organism>
<dbReference type="EMBL" id="CASHSV030000024">
    <property type="protein sequence ID" value="CAJ2640339.1"/>
    <property type="molecule type" value="Genomic_DNA"/>
</dbReference>
<keyword evidence="2" id="KW-1185">Reference proteome</keyword>
<sequence>MHLQKLMPNIIVVKIVRMEMVMLYRLQIKVQMMKIAHNDDDEDAFQATAGDKFLMVDSMTVEEIRALEFVNVAEAYEFYYQYGKCKGFAIRKRDVRRRGPKGSEIIVMNEFVCNKHGSRNKMHLIRVDRKREHRRLTRTECGARLRVLYKKNKDKYVVSLFEETHNHESTPPKYVHLHPVYRNLSESDRAQVDGLQSHGIRTCHIMGYMV</sequence>
<evidence type="ECO:0000313" key="2">
    <source>
        <dbReference type="Proteomes" id="UP001177021"/>
    </source>
</evidence>
<gene>
    <name evidence="1" type="ORF">MILVUS5_LOCUS10208</name>
</gene>